<dbReference type="PANTHER" id="PTHR13812:SF19">
    <property type="entry name" value="KETIMINE REDUCTASE MU-CRYSTALLIN"/>
    <property type="match status" value="1"/>
</dbReference>
<dbReference type="Pfam" id="PF02423">
    <property type="entry name" value="OCD_Mu_crystall"/>
    <property type="match status" value="1"/>
</dbReference>
<dbReference type="PIRSF" id="PIRSF001439">
    <property type="entry name" value="CryM"/>
    <property type="match status" value="1"/>
</dbReference>
<protein>
    <submittedName>
        <fullName evidence="1">Ornithine cyclodeaminase</fullName>
    </submittedName>
</protein>
<reference evidence="1 2" key="1">
    <citation type="submission" date="2016-10" db="EMBL/GenBank/DDBJ databases">
        <authorList>
            <person name="de Groot N.N."/>
        </authorList>
    </citation>
    <scope>NUCLEOTIDE SEQUENCE [LARGE SCALE GENOMIC DNA]</scope>
    <source>
        <strain evidence="1 2">DSM 44778</strain>
    </source>
</reference>
<evidence type="ECO:0000313" key="2">
    <source>
        <dbReference type="Proteomes" id="UP000199545"/>
    </source>
</evidence>
<dbReference type="Gene3D" id="3.40.50.720">
    <property type="entry name" value="NAD(P)-binding Rossmann-like Domain"/>
    <property type="match status" value="1"/>
</dbReference>
<dbReference type="PANTHER" id="PTHR13812">
    <property type="entry name" value="KETIMINE REDUCTASE MU-CRYSTALLIN"/>
    <property type="match status" value="1"/>
</dbReference>
<evidence type="ECO:0000313" key="1">
    <source>
        <dbReference type="EMBL" id="SFJ18028.1"/>
    </source>
</evidence>
<proteinExistence type="predicted"/>
<accession>A0A1I3P8Z1</accession>
<dbReference type="EMBL" id="FORR01000005">
    <property type="protein sequence ID" value="SFJ18028.1"/>
    <property type="molecule type" value="Genomic_DNA"/>
</dbReference>
<dbReference type="InterPro" id="IPR003462">
    <property type="entry name" value="ODC_Mu_crystall"/>
</dbReference>
<dbReference type="Proteomes" id="UP000199545">
    <property type="component" value="Unassembled WGS sequence"/>
</dbReference>
<gene>
    <name evidence="1" type="ORF">SAMN05421852_105143</name>
</gene>
<dbReference type="OrthoDB" id="9792005at2"/>
<sequence>MKTLLLTRAEVRKLLVISELLPVLKEAFKSYSLYRTVSAQRARSTLPCGDQNSAMILFPGLISNIPAYSVKVHAKFPDQQPAIKGTIHLHDLETGSLLAIMDSTYITAVRTGLSGALGTHLLARPEARVVTIVGAGAQGTLQLKSLMALRQINRVFVYDIHYSQSLRFSKQMEEELGIEILPVKSLEEALITAEIIITSTWAREPFIFSGMIQPGTHITTLGPDEPGKCEIDAGLIKQALFVCDDRDLAVHMGAIGGAGLDQNHIHAELGEVISGDKVGRTSSEQITIYGAVGLAFQDLAAAWLVYQKANELKIGRFINFLED</sequence>
<dbReference type="InterPro" id="IPR023401">
    <property type="entry name" value="ODC_N"/>
</dbReference>
<dbReference type="GO" id="GO:0005737">
    <property type="term" value="C:cytoplasm"/>
    <property type="evidence" value="ECO:0007669"/>
    <property type="project" value="TreeGrafter"/>
</dbReference>
<dbReference type="InterPro" id="IPR036291">
    <property type="entry name" value="NAD(P)-bd_dom_sf"/>
</dbReference>
<name>A0A1I3P8Z1_9BACL</name>
<dbReference type="AlphaFoldDB" id="A0A1I3P8Z1"/>
<keyword evidence="2" id="KW-1185">Reference proteome</keyword>
<dbReference type="SUPFAM" id="SSF51735">
    <property type="entry name" value="NAD(P)-binding Rossmann-fold domains"/>
    <property type="match status" value="1"/>
</dbReference>
<dbReference type="STRING" id="46223.SAMN05421852_105143"/>
<dbReference type="RefSeq" id="WP_093229216.1">
    <property type="nucleotide sequence ID" value="NZ_FORR01000005.1"/>
</dbReference>
<organism evidence="1 2">
    <name type="scientific">Thermoflavimicrobium dichotomicum</name>
    <dbReference type="NCBI Taxonomy" id="46223"/>
    <lineage>
        <taxon>Bacteria</taxon>
        <taxon>Bacillati</taxon>
        <taxon>Bacillota</taxon>
        <taxon>Bacilli</taxon>
        <taxon>Bacillales</taxon>
        <taxon>Thermoactinomycetaceae</taxon>
        <taxon>Thermoflavimicrobium</taxon>
    </lineage>
</organism>
<dbReference type="Gene3D" id="3.30.1780.10">
    <property type="entry name" value="ornithine cyclodeaminase, domain 1"/>
    <property type="match status" value="1"/>
</dbReference>